<name>A0ABS5SFC0_9BACT</name>
<evidence type="ECO:0000259" key="7">
    <source>
        <dbReference type="PROSITE" id="PS51007"/>
    </source>
</evidence>
<feature type="domain" description="Cytochrome c" evidence="7">
    <location>
        <begin position="25"/>
        <end position="116"/>
    </location>
</feature>
<keyword evidence="3 4" id="KW-0408">Iron</keyword>
<evidence type="ECO:0000313" key="9">
    <source>
        <dbReference type="Proteomes" id="UP000756860"/>
    </source>
</evidence>
<accession>A0ABS5SFC0</accession>
<gene>
    <name evidence="8" type="ORF">KI810_06620</name>
</gene>
<dbReference type="RefSeq" id="WP_214174641.1">
    <property type="nucleotide sequence ID" value="NZ_JAHCVK010000001.1"/>
</dbReference>
<keyword evidence="5" id="KW-0812">Transmembrane</keyword>
<keyword evidence="6" id="KW-0732">Signal</keyword>
<evidence type="ECO:0000256" key="2">
    <source>
        <dbReference type="ARBA" id="ARBA00022723"/>
    </source>
</evidence>
<evidence type="ECO:0000256" key="3">
    <source>
        <dbReference type="ARBA" id="ARBA00023004"/>
    </source>
</evidence>
<dbReference type="Proteomes" id="UP000756860">
    <property type="component" value="Unassembled WGS sequence"/>
</dbReference>
<feature type="signal peptide" evidence="6">
    <location>
        <begin position="1"/>
        <end position="27"/>
    </location>
</feature>
<evidence type="ECO:0000313" key="8">
    <source>
        <dbReference type="EMBL" id="MBT0652722.1"/>
    </source>
</evidence>
<evidence type="ECO:0000256" key="6">
    <source>
        <dbReference type="SAM" id="SignalP"/>
    </source>
</evidence>
<comment type="caution">
    <text evidence="8">The sequence shown here is derived from an EMBL/GenBank/DDBJ whole genome shotgun (WGS) entry which is preliminary data.</text>
</comment>
<keyword evidence="5" id="KW-0472">Membrane</keyword>
<dbReference type="PROSITE" id="PS51007">
    <property type="entry name" value="CYTC"/>
    <property type="match status" value="2"/>
</dbReference>
<keyword evidence="1 4" id="KW-0349">Heme</keyword>
<feature type="transmembrane region" description="Helical" evidence="5">
    <location>
        <begin position="240"/>
        <end position="259"/>
    </location>
</feature>
<dbReference type="Pfam" id="PF00034">
    <property type="entry name" value="Cytochrom_C"/>
    <property type="match status" value="1"/>
</dbReference>
<evidence type="ECO:0000256" key="1">
    <source>
        <dbReference type="ARBA" id="ARBA00022617"/>
    </source>
</evidence>
<dbReference type="InterPro" id="IPR009056">
    <property type="entry name" value="Cyt_c-like_dom"/>
</dbReference>
<protein>
    <submittedName>
        <fullName evidence="8">Cytochrome c</fullName>
    </submittedName>
</protein>
<dbReference type="SUPFAM" id="SSF46626">
    <property type="entry name" value="Cytochrome c"/>
    <property type="match status" value="2"/>
</dbReference>
<dbReference type="InterPro" id="IPR036909">
    <property type="entry name" value="Cyt_c-like_dom_sf"/>
</dbReference>
<keyword evidence="2 4" id="KW-0479">Metal-binding</keyword>
<evidence type="ECO:0000256" key="5">
    <source>
        <dbReference type="SAM" id="Phobius"/>
    </source>
</evidence>
<reference evidence="8 9" key="1">
    <citation type="submission" date="2021-05" db="EMBL/GenBank/DDBJ databases">
        <title>The draft genome of Geobacter luticola JCM 17780.</title>
        <authorList>
            <person name="Xu Z."/>
            <person name="Masuda Y."/>
            <person name="Itoh H."/>
            <person name="Senoo K."/>
        </authorList>
    </citation>
    <scope>NUCLEOTIDE SEQUENCE [LARGE SCALE GENOMIC DNA]</scope>
    <source>
        <strain evidence="8 9">JCM 17780</strain>
    </source>
</reference>
<keyword evidence="9" id="KW-1185">Reference proteome</keyword>
<sequence length="264" mass="27676">MGTQRTRLNRFILVPVFLAAALSVAHADPGKDLFDKQCASCHTIGGGDSGGPDLKGITAARPHEWLETIIMEPDKLTKAKDPVQLELIKKYGYEMPSLGISHDDALKIIGYLGGAAGAGTETGAAPAGEHTEVVVTPALVAKGKALFTGQASFAKGGAPCIACHRINSPGIAGGNMSIANLSDSYAKMGERGMGGALKSLKFPVMQNIYRDRPLTEDEISALIAFYKDAAGTKGVTAATLFPVGGVGIFIVFIAGMILYKRRTR</sequence>
<proteinExistence type="predicted"/>
<evidence type="ECO:0000256" key="4">
    <source>
        <dbReference type="PROSITE-ProRule" id="PRU00433"/>
    </source>
</evidence>
<dbReference type="Gene3D" id="1.10.760.10">
    <property type="entry name" value="Cytochrome c-like domain"/>
    <property type="match status" value="2"/>
</dbReference>
<feature type="chain" id="PRO_5046151187" evidence="6">
    <location>
        <begin position="28"/>
        <end position="264"/>
    </location>
</feature>
<keyword evidence="5" id="KW-1133">Transmembrane helix</keyword>
<feature type="domain" description="Cytochrome c" evidence="7">
    <location>
        <begin position="138"/>
        <end position="230"/>
    </location>
</feature>
<organism evidence="8 9">
    <name type="scientific">Geomobilimonas luticola</name>
    <dbReference type="NCBI Taxonomy" id="1114878"/>
    <lineage>
        <taxon>Bacteria</taxon>
        <taxon>Pseudomonadati</taxon>
        <taxon>Thermodesulfobacteriota</taxon>
        <taxon>Desulfuromonadia</taxon>
        <taxon>Geobacterales</taxon>
        <taxon>Geobacteraceae</taxon>
        <taxon>Geomobilimonas</taxon>
    </lineage>
</organism>
<dbReference type="EMBL" id="JAHCVK010000001">
    <property type="protein sequence ID" value="MBT0652722.1"/>
    <property type="molecule type" value="Genomic_DNA"/>
</dbReference>